<feature type="transmembrane region" description="Helical" evidence="6">
    <location>
        <begin position="408"/>
        <end position="426"/>
    </location>
</feature>
<accession>A0ABW4RIX7</accession>
<dbReference type="InterPro" id="IPR020846">
    <property type="entry name" value="MFS_dom"/>
</dbReference>
<dbReference type="InterPro" id="IPR011701">
    <property type="entry name" value="MFS"/>
</dbReference>
<name>A0ABW4RIX7_9BACL</name>
<dbReference type="Proteomes" id="UP001597233">
    <property type="component" value="Unassembled WGS sequence"/>
</dbReference>
<evidence type="ECO:0000256" key="5">
    <source>
        <dbReference type="ARBA" id="ARBA00023136"/>
    </source>
</evidence>
<evidence type="ECO:0000313" key="9">
    <source>
        <dbReference type="Proteomes" id="UP001597233"/>
    </source>
</evidence>
<organism evidence="8 9">
    <name type="scientific">Paenibacillus wenxiniae</name>
    <dbReference type="NCBI Taxonomy" id="1636843"/>
    <lineage>
        <taxon>Bacteria</taxon>
        <taxon>Bacillati</taxon>
        <taxon>Bacillota</taxon>
        <taxon>Bacilli</taxon>
        <taxon>Bacillales</taxon>
        <taxon>Paenibacillaceae</taxon>
        <taxon>Paenibacillus</taxon>
    </lineage>
</organism>
<feature type="transmembrane region" description="Helical" evidence="6">
    <location>
        <begin position="285"/>
        <end position="305"/>
    </location>
</feature>
<feature type="transmembrane region" description="Helical" evidence="6">
    <location>
        <begin position="317"/>
        <end position="336"/>
    </location>
</feature>
<keyword evidence="9" id="KW-1185">Reference proteome</keyword>
<evidence type="ECO:0000313" key="8">
    <source>
        <dbReference type="EMBL" id="MFD1886237.1"/>
    </source>
</evidence>
<proteinExistence type="predicted"/>
<evidence type="ECO:0000259" key="7">
    <source>
        <dbReference type="PROSITE" id="PS50850"/>
    </source>
</evidence>
<dbReference type="Pfam" id="PF07690">
    <property type="entry name" value="MFS_1"/>
    <property type="match status" value="1"/>
</dbReference>
<evidence type="ECO:0000256" key="6">
    <source>
        <dbReference type="SAM" id="Phobius"/>
    </source>
</evidence>
<gene>
    <name evidence="8" type="ORF">ACFSC9_11955</name>
</gene>
<dbReference type="PANTHER" id="PTHR23534">
    <property type="entry name" value="MFS PERMEASE"/>
    <property type="match status" value="1"/>
</dbReference>
<keyword evidence="2" id="KW-0813">Transport</keyword>
<feature type="transmembrane region" description="Helical" evidence="6">
    <location>
        <begin position="125"/>
        <end position="146"/>
    </location>
</feature>
<dbReference type="Gene3D" id="1.20.1250.20">
    <property type="entry name" value="MFS general substrate transporter like domains"/>
    <property type="match status" value="1"/>
</dbReference>
<dbReference type="PANTHER" id="PTHR23534:SF1">
    <property type="entry name" value="MAJOR FACILITATOR SUPERFAMILY PROTEIN"/>
    <property type="match status" value="1"/>
</dbReference>
<feature type="transmembrane region" description="Helical" evidence="6">
    <location>
        <begin position="68"/>
        <end position="87"/>
    </location>
</feature>
<comment type="caution">
    <text evidence="8">The sequence shown here is derived from an EMBL/GenBank/DDBJ whole genome shotgun (WGS) entry which is preliminary data.</text>
</comment>
<keyword evidence="3 6" id="KW-0812">Transmembrane</keyword>
<feature type="transmembrane region" description="Helical" evidence="6">
    <location>
        <begin position="37"/>
        <end position="62"/>
    </location>
</feature>
<feature type="transmembrane region" description="Helical" evidence="6">
    <location>
        <begin position="158"/>
        <end position="178"/>
    </location>
</feature>
<feature type="domain" description="Major facilitator superfamily (MFS) profile" evidence="7">
    <location>
        <begin position="34"/>
        <end position="430"/>
    </location>
</feature>
<dbReference type="EMBL" id="JBHUEH010000014">
    <property type="protein sequence ID" value="MFD1886237.1"/>
    <property type="molecule type" value="Genomic_DNA"/>
</dbReference>
<evidence type="ECO:0000256" key="3">
    <source>
        <dbReference type="ARBA" id="ARBA00022692"/>
    </source>
</evidence>
<keyword evidence="4 6" id="KW-1133">Transmembrane helix</keyword>
<dbReference type="InterPro" id="IPR036259">
    <property type="entry name" value="MFS_trans_sf"/>
</dbReference>
<comment type="subcellular location">
    <subcellularLocation>
        <location evidence="1">Cell membrane</location>
        <topology evidence="1">Multi-pass membrane protein</topology>
    </subcellularLocation>
</comment>
<evidence type="ECO:0000256" key="2">
    <source>
        <dbReference type="ARBA" id="ARBA00022448"/>
    </source>
</evidence>
<evidence type="ECO:0000256" key="1">
    <source>
        <dbReference type="ARBA" id="ARBA00004651"/>
    </source>
</evidence>
<dbReference type="SUPFAM" id="SSF103473">
    <property type="entry name" value="MFS general substrate transporter"/>
    <property type="match status" value="1"/>
</dbReference>
<feature type="transmembrane region" description="Helical" evidence="6">
    <location>
        <begin position="198"/>
        <end position="216"/>
    </location>
</feature>
<protein>
    <submittedName>
        <fullName evidence="8">MFS transporter</fullName>
    </submittedName>
</protein>
<sequence>MQHTKHNDLSEVSSAWLERYRHSPAEQKALYKRTLTIVSISQIFGGAGLAAGVTVGALLAQQMLGTDAYAGVPSALLTLGSAGAALLVGRFSQRYGRRIGLTVGFLLGGLGAVGVILAAVWSNVWLLFAALLLYGSGTATNLQARYAGTDLASSKQRATAVSTAMVFTTFGAVAGPNLVNVMGNVALFFHMPALTGPFMLAAVAYFMAGIVLFVLLRPDPLVVAERLRMLQQAVTNVDSAQSVSEQSGDKKGIIAGAVVMVLTQVVMVAIMTMTPVHMRHHGHDLGAIGLVIGFHIGAMYLPSLVTGMLVDRLGRAAMAIASGITLLLAGMIAALAPADSMILLIVALCLLGLGWNLGLISGTALIVDSTEASTRAKVQGSVDVLIALSGAAGGALSGMVVAGASYPILSLAGGGVSLLLIPFVIWSRRKGQSV</sequence>
<feature type="transmembrane region" description="Helical" evidence="6">
    <location>
        <begin position="253"/>
        <end position="273"/>
    </location>
</feature>
<evidence type="ECO:0000256" key="4">
    <source>
        <dbReference type="ARBA" id="ARBA00022989"/>
    </source>
</evidence>
<dbReference type="PROSITE" id="PS50850">
    <property type="entry name" value="MFS"/>
    <property type="match status" value="1"/>
</dbReference>
<dbReference type="RefSeq" id="WP_347323421.1">
    <property type="nucleotide sequence ID" value="NZ_JBCGUH010000001.1"/>
</dbReference>
<keyword evidence="5 6" id="KW-0472">Membrane</keyword>
<feature type="transmembrane region" description="Helical" evidence="6">
    <location>
        <begin position="380"/>
        <end position="402"/>
    </location>
</feature>
<reference evidence="9" key="1">
    <citation type="journal article" date="2019" name="Int. J. Syst. Evol. Microbiol.">
        <title>The Global Catalogue of Microorganisms (GCM) 10K type strain sequencing project: providing services to taxonomists for standard genome sequencing and annotation.</title>
        <authorList>
            <consortium name="The Broad Institute Genomics Platform"/>
            <consortium name="The Broad Institute Genome Sequencing Center for Infectious Disease"/>
            <person name="Wu L."/>
            <person name="Ma J."/>
        </authorList>
    </citation>
    <scope>NUCLEOTIDE SEQUENCE [LARGE SCALE GENOMIC DNA]</scope>
    <source>
        <strain evidence="9">CCUG 54950</strain>
    </source>
</reference>
<feature type="transmembrane region" description="Helical" evidence="6">
    <location>
        <begin position="342"/>
        <end position="368"/>
    </location>
</feature>
<feature type="transmembrane region" description="Helical" evidence="6">
    <location>
        <begin position="99"/>
        <end position="119"/>
    </location>
</feature>